<dbReference type="GO" id="GO:0000226">
    <property type="term" value="P:microtubule cytoskeleton organization"/>
    <property type="evidence" value="ECO:0007669"/>
    <property type="project" value="TreeGrafter"/>
</dbReference>
<dbReference type="GO" id="GO:0005524">
    <property type="term" value="F:ATP binding"/>
    <property type="evidence" value="ECO:0007669"/>
    <property type="project" value="UniProtKB-KW"/>
</dbReference>
<dbReference type="Proteomes" id="UP000221165">
    <property type="component" value="Unassembled WGS sequence"/>
</dbReference>
<gene>
    <name evidence="6" type="ORF">CSUI_000829</name>
</gene>
<dbReference type="VEuPathDB" id="ToxoDB:CSUI_000829"/>
<comment type="similarity">
    <text evidence="1">Belongs to the tubulin--tyrosine ligase family.</text>
</comment>
<accession>A0A2C6LEZ4</accession>
<dbReference type="AlphaFoldDB" id="A0A2C6LEZ4"/>
<evidence type="ECO:0000256" key="3">
    <source>
        <dbReference type="ARBA" id="ARBA00022741"/>
    </source>
</evidence>
<reference evidence="6 7" key="1">
    <citation type="journal article" date="2017" name="Int. J. Parasitol.">
        <title>The genome of the protozoan parasite Cystoisospora suis and a reverse vaccinology approach to identify vaccine candidates.</title>
        <authorList>
            <person name="Palmieri N."/>
            <person name="Shrestha A."/>
            <person name="Ruttkowski B."/>
            <person name="Beck T."/>
            <person name="Vogl C."/>
            <person name="Tomley F."/>
            <person name="Blake D.P."/>
            <person name="Joachim A."/>
        </authorList>
    </citation>
    <scope>NUCLEOTIDE SEQUENCE [LARGE SCALE GENOMIC DNA]</scope>
    <source>
        <strain evidence="6 7">Wien I</strain>
    </source>
</reference>
<dbReference type="Pfam" id="PF03133">
    <property type="entry name" value="TTL"/>
    <property type="match status" value="1"/>
</dbReference>
<evidence type="ECO:0000313" key="6">
    <source>
        <dbReference type="EMBL" id="PHJ25314.1"/>
    </source>
</evidence>
<dbReference type="GeneID" id="94424247"/>
<dbReference type="InterPro" id="IPR004344">
    <property type="entry name" value="TTL/TTLL_fam"/>
</dbReference>
<comment type="caution">
    <text evidence="6">The sequence shown here is derived from an EMBL/GenBank/DDBJ whole genome shotgun (WGS) entry which is preliminary data.</text>
</comment>
<evidence type="ECO:0000256" key="4">
    <source>
        <dbReference type="ARBA" id="ARBA00022840"/>
    </source>
</evidence>
<evidence type="ECO:0000256" key="5">
    <source>
        <dbReference type="ARBA" id="ARBA00030445"/>
    </source>
</evidence>
<evidence type="ECO:0000256" key="1">
    <source>
        <dbReference type="ARBA" id="ARBA00006820"/>
    </source>
</evidence>
<proteinExistence type="inferred from homology"/>
<keyword evidence="4" id="KW-0067">ATP-binding</keyword>
<keyword evidence="3" id="KW-0547">Nucleotide-binding</keyword>
<dbReference type="OrthoDB" id="202825at2759"/>
<organism evidence="6 7">
    <name type="scientific">Cystoisospora suis</name>
    <dbReference type="NCBI Taxonomy" id="483139"/>
    <lineage>
        <taxon>Eukaryota</taxon>
        <taxon>Sar</taxon>
        <taxon>Alveolata</taxon>
        <taxon>Apicomplexa</taxon>
        <taxon>Conoidasida</taxon>
        <taxon>Coccidia</taxon>
        <taxon>Eucoccidiorida</taxon>
        <taxon>Eimeriorina</taxon>
        <taxon>Sarcocystidae</taxon>
        <taxon>Cystoisospora</taxon>
    </lineage>
</organism>
<dbReference type="PANTHER" id="PTHR12241">
    <property type="entry name" value="TUBULIN POLYGLUTAMYLASE"/>
    <property type="match status" value="1"/>
</dbReference>
<evidence type="ECO:0000256" key="2">
    <source>
        <dbReference type="ARBA" id="ARBA00022598"/>
    </source>
</evidence>
<dbReference type="Gene3D" id="3.30.470.20">
    <property type="entry name" value="ATP-grasp fold, B domain"/>
    <property type="match status" value="1"/>
</dbReference>
<evidence type="ECO:0000313" key="7">
    <source>
        <dbReference type="Proteomes" id="UP000221165"/>
    </source>
</evidence>
<keyword evidence="2 6" id="KW-0436">Ligase</keyword>
<sequence>MLLSPPTLLLQSMYIEEASHASLTRTSAWKTSTETTFPWDYIDGLSRLCWASIRVVSGRYARCVWQQQPSSGMHLTNVAIQRHSDQYDEESGGKWLLRNVKQFLITKYGEDRVNELMLQIQQLMLKPLIAVAKVMMNDKHCCELYGYDIIIDSQFNLFLDSAASTPVDYEFKLGMLDDVLTIVDMEKYLTGTEKRIGGFVLLYKGVPVNEMPPECSTLSYMGTDLSRETCLKYLAKKLATAQQAATSPLKSN</sequence>
<keyword evidence="7" id="KW-1185">Reference proteome</keyword>
<dbReference type="GO" id="GO:0070740">
    <property type="term" value="F:tubulin-glutamic acid ligase activity"/>
    <property type="evidence" value="ECO:0007669"/>
    <property type="project" value="TreeGrafter"/>
</dbReference>
<dbReference type="PROSITE" id="PS51221">
    <property type="entry name" value="TTL"/>
    <property type="match status" value="1"/>
</dbReference>
<dbReference type="RefSeq" id="XP_067926986.1">
    <property type="nucleotide sequence ID" value="XM_068061036.1"/>
</dbReference>
<name>A0A2C6LEZ4_9APIC</name>
<dbReference type="EMBL" id="MIGC01000312">
    <property type="protein sequence ID" value="PHJ25314.1"/>
    <property type="molecule type" value="Genomic_DNA"/>
</dbReference>
<dbReference type="GO" id="GO:0036064">
    <property type="term" value="C:ciliary basal body"/>
    <property type="evidence" value="ECO:0007669"/>
    <property type="project" value="TreeGrafter"/>
</dbReference>
<dbReference type="GO" id="GO:0015631">
    <property type="term" value="F:tubulin binding"/>
    <property type="evidence" value="ECO:0007669"/>
    <property type="project" value="TreeGrafter"/>
</dbReference>
<dbReference type="PANTHER" id="PTHR12241:SF39">
    <property type="entry name" value="TUBULIN POLYGLUTAMYLASE TTLL9-RELATED"/>
    <property type="match status" value="1"/>
</dbReference>
<protein>
    <recommendedName>
        <fullName evidence="5">Tubulin--tyrosine ligase-like protein 9</fullName>
    </recommendedName>
</protein>